<dbReference type="Gene3D" id="1.10.260.40">
    <property type="entry name" value="lambda repressor-like DNA-binding domains"/>
    <property type="match status" value="1"/>
</dbReference>
<dbReference type="EMBL" id="FMUN01000008">
    <property type="protein sequence ID" value="SCY61906.1"/>
    <property type="molecule type" value="Genomic_DNA"/>
</dbReference>
<dbReference type="Pfam" id="PF13413">
    <property type="entry name" value="HTH_25"/>
    <property type="match status" value="1"/>
</dbReference>
<keyword evidence="2" id="KW-1133">Transmembrane helix</keyword>
<feature type="region of interest" description="Disordered" evidence="1">
    <location>
        <begin position="339"/>
        <end position="390"/>
    </location>
</feature>
<evidence type="ECO:0000313" key="4">
    <source>
        <dbReference type="EMBL" id="SCY61906.1"/>
    </source>
</evidence>
<dbReference type="Proteomes" id="UP000183104">
    <property type="component" value="Unassembled WGS sequence"/>
</dbReference>
<feature type="compositionally biased region" description="Basic and acidic residues" evidence="1">
    <location>
        <begin position="195"/>
        <end position="212"/>
    </location>
</feature>
<keyword evidence="2" id="KW-0472">Membrane</keyword>
<feature type="compositionally biased region" description="Low complexity" evidence="1">
    <location>
        <begin position="150"/>
        <end position="161"/>
    </location>
</feature>
<evidence type="ECO:0000256" key="2">
    <source>
        <dbReference type="SAM" id="Phobius"/>
    </source>
</evidence>
<dbReference type="InterPro" id="IPR010982">
    <property type="entry name" value="Lambda_DNA-bd_dom_sf"/>
</dbReference>
<dbReference type="InterPro" id="IPR001387">
    <property type="entry name" value="Cro/C1-type_HTH"/>
</dbReference>
<protein>
    <recommendedName>
        <fullName evidence="3">Cytoskeleton protein RodZ-like C-terminal domain-containing protein</fullName>
    </recommendedName>
</protein>
<sequence>MASEETEQEASGFGEQLRRARETAGRTQADMAEELRLTVEHIQALEAEDFSRLPGEAYIRGYLRSYAAVVGLSPDSVIQAFEARQAGGDAPRAENDTPIIPEPERPMIEHPWRVVSVSFLLLLLVGGTTFWFVGDGMEPAEVMDTDPAEEQVAGAGEAASGPPGPQTSGEDGEAETPAAQDQAVAERAPDAAPPSKEELQRVLDEEGSRDSTPEGQGPAEVAKPESASGPPEDSRSAEVASRDGDPRFRRLDMEEPESPRLPQDMQRLRVHTWADSWMEIKDAEENLLLRRLVEADENVRLYGKAPFQLKVGNAAGVQLYFDGAPLAPLGRPGQVVTTQVDASSATIPESEVGPPPTLGEADDGAGTGGRGGPGTGSGGAEARTFAAPEN</sequence>
<feature type="transmembrane region" description="Helical" evidence="2">
    <location>
        <begin position="114"/>
        <end position="133"/>
    </location>
</feature>
<dbReference type="STRING" id="381306.AN478_06735"/>
<dbReference type="Pfam" id="PF13464">
    <property type="entry name" value="RodZ_C"/>
    <property type="match status" value="1"/>
</dbReference>
<evidence type="ECO:0000313" key="5">
    <source>
        <dbReference type="Proteomes" id="UP000183104"/>
    </source>
</evidence>
<feature type="region of interest" description="Disordered" evidence="1">
    <location>
        <begin position="1"/>
        <end position="29"/>
    </location>
</feature>
<proteinExistence type="predicted"/>
<feature type="region of interest" description="Disordered" evidence="1">
    <location>
        <begin position="146"/>
        <end position="263"/>
    </location>
</feature>
<keyword evidence="2" id="KW-0812">Transmembrane</keyword>
<dbReference type="OrthoDB" id="9790252at2"/>
<evidence type="ECO:0000259" key="3">
    <source>
        <dbReference type="Pfam" id="PF13464"/>
    </source>
</evidence>
<dbReference type="GO" id="GO:0003677">
    <property type="term" value="F:DNA binding"/>
    <property type="evidence" value="ECO:0007669"/>
    <property type="project" value="InterPro"/>
</dbReference>
<dbReference type="InterPro" id="IPR050400">
    <property type="entry name" value="Bact_Cytoskel_RodZ"/>
</dbReference>
<feature type="compositionally biased region" description="Gly residues" evidence="1">
    <location>
        <begin position="365"/>
        <end position="379"/>
    </location>
</feature>
<reference evidence="5" key="1">
    <citation type="submission" date="2016-10" db="EMBL/GenBank/DDBJ databases">
        <authorList>
            <person name="Varghese N."/>
        </authorList>
    </citation>
    <scope>NUCLEOTIDE SEQUENCE [LARGE SCALE GENOMIC DNA]</scope>
    <source>
        <strain evidence="5">HL 19</strain>
    </source>
</reference>
<feature type="compositionally biased region" description="Basic and acidic residues" evidence="1">
    <location>
        <begin position="232"/>
        <end position="253"/>
    </location>
</feature>
<dbReference type="AlphaFoldDB" id="A0A0P9C6L8"/>
<gene>
    <name evidence="4" type="ORF">SAMN05661077_2710</name>
</gene>
<feature type="domain" description="Cytoskeleton protein RodZ-like C-terminal" evidence="3">
    <location>
        <begin position="274"/>
        <end position="337"/>
    </location>
</feature>
<dbReference type="PANTHER" id="PTHR34475">
    <property type="match status" value="1"/>
</dbReference>
<keyword evidence="5" id="KW-1185">Reference proteome</keyword>
<dbReference type="PANTHER" id="PTHR34475:SF1">
    <property type="entry name" value="CYTOSKELETON PROTEIN RODZ"/>
    <property type="match status" value="1"/>
</dbReference>
<dbReference type="CDD" id="cd00093">
    <property type="entry name" value="HTH_XRE"/>
    <property type="match status" value="1"/>
</dbReference>
<organism evidence="4 5">
    <name type="scientific">Thiohalorhabdus denitrificans</name>
    <dbReference type="NCBI Taxonomy" id="381306"/>
    <lineage>
        <taxon>Bacteria</taxon>
        <taxon>Pseudomonadati</taxon>
        <taxon>Pseudomonadota</taxon>
        <taxon>Gammaproteobacteria</taxon>
        <taxon>Thiohalorhabdales</taxon>
        <taxon>Thiohalorhabdaceae</taxon>
        <taxon>Thiohalorhabdus</taxon>
    </lineage>
</organism>
<dbReference type="InterPro" id="IPR025194">
    <property type="entry name" value="RodZ-like_C"/>
</dbReference>
<name>A0A0P9C6L8_9GAMM</name>
<evidence type="ECO:0000256" key="1">
    <source>
        <dbReference type="SAM" id="MobiDB-lite"/>
    </source>
</evidence>
<dbReference type="SUPFAM" id="SSF47413">
    <property type="entry name" value="lambda repressor-like DNA-binding domains"/>
    <property type="match status" value="1"/>
</dbReference>
<dbReference type="RefSeq" id="WP_054965852.1">
    <property type="nucleotide sequence ID" value="NZ_FMUN01000008.1"/>
</dbReference>
<accession>A0A0P9C6L8</accession>